<dbReference type="Pfam" id="PF12833">
    <property type="entry name" value="HTH_18"/>
    <property type="match status" value="1"/>
</dbReference>
<dbReference type="PROSITE" id="PS01124">
    <property type="entry name" value="HTH_ARAC_FAMILY_2"/>
    <property type="match status" value="1"/>
</dbReference>
<comment type="caution">
    <text evidence="5">The sequence shown here is derived from an EMBL/GenBank/DDBJ whole genome shotgun (WGS) entry which is preliminary data.</text>
</comment>
<dbReference type="SUPFAM" id="SSF46689">
    <property type="entry name" value="Homeodomain-like"/>
    <property type="match status" value="1"/>
</dbReference>
<dbReference type="InterPro" id="IPR020449">
    <property type="entry name" value="Tscrpt_reg_AraC-type_HTH"/>
</dbReference>
<dbReference type="RefSeq" id="WP_377169432.1">
    <property type="nucleotide sequence ID" value="NZ_JBHSMQ010000007.1"/>
</dbReference>
<evidence type="ECO:0000313" key="5">
    <source>
        <dbReference type="EMBL" id="MFC5456806.1"/>
    </source>
</evidence>
<keyword evidence="3" id="KW-0804">Transcription</keyword>
<keyword evidence="1" id="KW-0805">Transcription regulation</keyword>
<dbReference type="InterPro" id="IPR018060">
    <property type="entry name" value="HTH_AraC"/>
</dbReference>
<name>A0ABW0KUX3_9BACT</name>
<keyword evidence="6" id="KW-1185">Reference proteome</keyword>
<evidence type="ECO:0000256" key="3">
    <source>
        <dbReference type="ARBA" id="ARBA00023163"/>
    </source>
</evidence>
<dbReference type="SMART" id="SM00342">
    <property type="entry name" value="HTH_ARAC"/>
    <property type="match status" value="1"/>
</dbReference>
<dbReference type="PANTHER" id="PTHR43280">
    <property type="entry name" value="ARAC-FAMILY TRANSCRIPTIONAL REGULATOR"/>
    <property type="match status" value="1"/>
</dbReference>
<reference evidence="6" key="1">
    <citation type="journal article" date="2019" name="Int. J. Syst. Evol. Microbiol.">
        <title>The Global Catalogue of Microorganisms (GCM) 10K type strain sequencing project: providing services to taxonomists for standard genome sequencing and annotation.</title>
        <authorList>
            <consortium name="The Broad Institute Genomics Platform"/>
            <consortium name="The Broad Institute Genome Sequencing Center for Infectious Disease"/>
            <person name="Wu L."/>
            <person name="Ma J."/>
        </authorList>
    </citation>
    <scope>NUCLEOTIDE SEQUENCE [LARGE SCALE GENOMIC DNA]</scope>
    <source>
        <strain evidence="6">CGMCC 4.1469</strain>
    </source>
</reference>
<dbReference type="PANTHER" id="PTHR43280:SF32">
    <property type="entry name" value="TRANSCRIPTIONAL REGULATORY PROTEIN"/>
    <property type="match status" value="1"/>
</dbReference>
<dbReference type="Gene3D" id="1.10.10.60">
    <property type="entry name" value="Homeodomain-like"/>
    <property type="match status" value="1"/>
</dbReference>
<feature type="domain" description="HTH araC/xylS-type" evidence="4">
    <location>
        <begin position="176"/>
        <end position="274"/>
    </location>
</feature>
<evidence type="ECO:0000313" key="6">
    <source>
        <dbReference type="Proteomes" id="UP001596052"/>
    </source>
</evidence>
<dbReference type="EMBL" id="JBHSMQ010000007">
    <property type="protein sequence ID" value="MFC5456806.1"/>
    <property type="molecule type" value="Genomic_DNA"/>
</dbReference>
<dbReference type="Proteomes" id="UP001596052">
    <property type="component" value="Unassembled WGS sequence"/>
</dbReference>
<evidence type="ECO:0000256" key="1">
    <source>
        <dbReference type="ARBA" id="ARBA00023015"/>
    </source>
</evidence>
<dbReference type="PRINTS" id="PR00032">
    <property type="entry name" value="HTHARAC"/>
</dbReference>
<organism evidence="5 6">
    <name type="scientific">Prosthecobacter fluviatilis</name>
    <dbReference type="NCBI Taxonomy" id="445931"/>
    <lineage>
        <taxon>Bacteria</taxon>
        <taxon>Pseudomonadati</taxon>
        <taxon>Verrucomicrobiota</taxon>
        <taxon>Verrucomicrobiia</taxon>
        <taxon>Verrucomicrobiales</taxon>
        <taxon>Verrucomicrobiaceae</taxon>
        <taxon>Prosthecobacter</taxon>
    </lineage>
</organism>
<gene>
    <name evidence="5" type="ORF">ACFQDI_18210</name>
</gene>
<dbReference type="InterPro" id="IPR009057">
    <property type="entry name" value="Homeodomain-like_sf"/>
</dbReference>
<sequence length="286" mass="32633">MNPPDATLPSLAVRRFSFTGVSKLARTPCFTLFLLEQGSGMVRVDYAVHDFAAPVLLCLNPYQRVSFVTKRAASGWMLQFHANFFCIETHHHAVGCNGVLFNEVYDVPLVRLDAGLLLQFGRLMEEMDHELRQQAVAHQEVLLSCLKILLIKATRLKLEQQGSDGLAATRRPEALRRFRELLETRYQTLHSPSEYARLLGISPKTLARLSKTHFHKTLAEIIRDRVMKHAKWQLLHTLKPVKEVAYEVGFDDEFYFSRLFKRAFGCSPAVFREQETLSRGGANLSM</sequence>
<proteinExistence type="predicted"/>
<keyword evidence="2" id="KW-0238">DNA-binding</keyword>
<evidence type="ECO:0000259" key="4">
    <source>
        <dbReference type="PROSITE" id="PS01124"/>
    </source>
</evidence>
<accession>A0ABW0KUX3</accession>
<protein>
    <submittedName>
        <fullName evidence="5">Helix-turn-helix transcriptional regulator</fullName>
    </submittedName>
</protein>
<evidence type="ECO:0000256" key="2">
    <source>
        <dbReference type="ARBA" id="ARBA00023125"/>
    </source>
</evidence>